<dbReference type="EMBL" id="AP008957">
    <property type="protein sequence ID" value="BAH36470.1"/>
    <property type="molecule type" value="Genomic_DNA"/>
</dbReference>
<dbReference type="Proteomes" id="UP000002204">
    <property type="component" value="Chromosome"/>
</dbReference>
<organism evidence="1 2">
    <name type="scientific">Rhodococcus erythropolis (strain PR4 / NBRC 100887)</name>
    <dbReference type="NCBI Taxonomy" id="234621"/>
    <lineage>
        <taxon>Bacteria</taxon>
        <taxon>Bacillati</taxon>
        <taxon>Actinomycetota</taxon>
        <taxon>Actinomycetes</taxon>
        <taxon>Mycobacteriales</taxon>
        <taxon>Nocardiaceae</taxon>
        <taxon>Rhodococcus</taxon>
        <taxon>Rhodococcus erythropolis group</taxon>
    </lineage>
</organism>
<accession>C0ZU54</accession>
<evidence type="ECO:0000313" key="2">
    <source>
        <dbReference type="Proteomes" id="UP000002204"/>
    </source>
</evidence>
<dbReference type="AlphaFoldDB" id="C0ZU54"/>
<evidence type="ECO:0000313" key="1">
    <source>
        <dbReference type="EMBL" id="BAH36470.1"/>
    </source>
</evidence>
<reference evidence="2" key="1">
    <citation type="submission" date="2005-03" db="EMBL/GenBank/DDBJ databases">
        <title>Comparison of the complete genome sequences of Rhodococcus erythropolis PR4 and Rhodococcus opacus B4.</title>
        <authorList>
            <person name="Takarada H."/>
            <person name="Sekine M."/>
            <person name="Hosoyama A."/>
            <person name="Yamada R."/>
            <person name="Fujisawa T."/>
            <person name="Omata S."/>
            <person name="Shimizu A."/>
            <person name="Tsukatani N."/>
            <person name="Tanikawa S."/>
            <person name="Fujita N."/>
            <person name="Harayama S."/>
        </authorList>
    </citation>
    <scope>NUCLEOTIDE SEQUENCE [LARGE SCALE GENOMIC DNA]</scope>
    <source>
        <strain evidence="2">PR4 / NBRC 100887</strain>
    </source>
</reference>
<protein>
    <submittedName>
        <fullName evidence="1">Uncharacterized protein</fullName>
    </submittedName>
</protein>
<dbReference type="KEGG" id="rer:RER_57620"/>
<sequence length="56" mass="6388">MRITQAEKVSRRIRQHVPGSSIRLMALEIEVEMKCIPHSRCRIGPTATWQAMVING</sequence>
<reference evidence="1 2" key="2">
    <citation type="journal article" date="2006" name="Environ. Microbiol.">
        <title>Sequence analysis of three plasmids harboured in Rhodococcus erythropolis strain PR4.</title>
        <authorList>
            <person name="Sekine M."/>
            <person name="Tanikawa S."/>
            <person name="Omata S."/>
            <person name="Saito M."/>
            <person name="Fujisawa T."/>
            <person name="Tsukatani N."/>
            <person name="Tajima T."/>
            <person name="Sekigawa T."/>
            <person name="Kosugi H."/>
            <person name="Matsuo Y."/>
            <person name="Nishiko R."/>
            <person name="Imamura K."/>
            <person name="Ito M."/>
            <person name="Narita H."/>
            <person name="Tago S."/>
            <person name="Fujita N."/>
            <person name="Harayama S."/>
        </authorList>
    </citation>
    <scope>NUCLEOTIDE SEQUENCE [LARGE SCALE GENOMIC DNA]</scope>
    <source>
        <strain evidence="2">PR4 / NBRC 100887</strain>
    </source>
</reference>
<dbReference type="HOGENOM" id="CLU_3011343_0_0_11"/>
<proteinExistence type="predicted"/>
<gene>
    <name evidence="1" type="ordered locus">RER_57620</name>
</gene>
<name>C0ZU54_RHOE4</name>